<evidence type="ECO:0000256" key="2">
    <source>
        <dbReference type="ARBA" id="ARBA00022475"/>
    </source>
</evidence>
<dbReference type="InterPro" id="IPR010432">
    <property type="entry name" value="RDD"/>
</dbReference>
<evidence type="ECO:0000256" key="3">
    <source>
        <dbReference type="ARBA" id="ARBA00022692"/>
    </source>
</evidence>
<keyword evidence="2" id="KW-1003">Cell membrane</keyword>
<dbReference type="RefSeq" id="WP_111373784.1">
    <property type="nucleotide sequence ID" value="NZ_CP029480.1"/>
</dbReference>
<feature type="transmembrane region" description="Helical" evidence="6">
    <location>
        <begin position="21"/>
        <end position="39"/>
    </location>
</feature>
<feature type="domain" description="RDD" evidence="7">
    <location>
        <begin position="15"/>
        <end position="132"/>
    </location>
</feature>
<feature type="transmembrane region" description="Helical" evidence="6">
    <location>
        <begin position="51"/>
        <end position="68"/>
    </location>
</feature>
<sequence>MNRNLEKEPVLSSRKRRVAAFLIDYFALLLVVALVLTHETDFMGENNFDELRFRHLPAMIIGLLLYFAKDSIKGMSPGKWIMGIMVRDENNPNKVPSFGRLFIRNLFLIILPIEFIVLASNQEKKRLGDKTTKAIVVKNPNRPARLPRILTLVVVGISFYTLLFFLVASAMKESDAYKVAITEIEKNEEILSETGGITGYGMIPTGHVDYVNGNGKAQLEINVLGNDKDFKVDVLLTKELNGEWKLIELNKKR</sequence>
<dbReference type="GO" id="GO:0005886">
    <property type="term" value="C:plasma membrane"/>
    <property type="evidence" value="ECO:0007669"/>
    <property type="project" value="UniProtKB-SubCell"/>
</dbReference>
<accession>A0A2Z4GH64</accession>
<keyword evidence="5 6" id="KW-0472">Membrane</keyword>
<feature type="transmembrane region" description="Helical" evidence="6">
    <location>
        <begin position="101"/>
        <end position="120"/>
    </location>
</feature>
<dbReference type="Proteomes" id="UP000249873">
    <property type="component" value="Chromosome"/>
</dbReference>
<gene>
    <name evidence="8" type="ORF">DJ013_20455</name>
</gene>
<dbReference type="EMBL" id="CP029480">
    <property type="protein sequence ID" value="AWW00418.1"/>
    <property type="molecule type" value="Genomic_DNA"/>
</dbReference>
<evidence type="ECO:0000256" key="1">
    <source>
        <dbReference type="ARBA" id="ARBA00004651"/>
    </source>
</evidence>
<protein>
    <submittedName>
        <fullName evidence="8">RDD family protein</fullName>
    </submittedName>
</protein>
<keyword evidence="9" id="KW-1185">Reference proteome</keyword>
<name>A0A2Z4GH64_9BACT</name>
<dbReference type="InterPro" id="IPR051791">
    <property type="entry name" value="Pra-immunoreactive"/>
</dbReference>
<reference evidence="8 9" key="1">
    <citation type="submission" date="2018-05" db="EMBL/GenBank/DDBJ databases">
        <title>Complete genome sequence of Arcticibacterium luteifluviistationis SM1504T, a cytophagaceae bacterium isolated from Arctic surface seawater.</title>
        <authorList>
            <person name="Li Y."/>
            <person name="Qin Q.-L."/>
        </authorList>
    </citation>
    <scope>NUCLEOTIDE SEQUENCE [LARGE SCALE GENOMIC DNA]</scope>
    <source>
        <strain evidence="8 9">SM1504</strain>
    </source>
</reference>
<feature type="transmembrane region" description="Helical" evidence="6">
    <location>
        <begin position="149"/>
        <end position="168"/>
    </location>
</feature>
<evidence type="ECO:0000259" key="7">
    <source>
        <dbReference type="Pfam" id="PF06271"/>
    </source>
</evidence>
<comment type="subcellular location">
    <subcellularLocation>
        <location evidence="1">Cell membrane</location>
        <topology evidence="1">Multi-pass membrane protein</topology>
    </subcellularLocation>
</comment>
<evidence type="ECO:0000313" key="8">
    <source>
        <dbReference type="EMBL" id="AWW00418.1"/>
    </source>
</evidence>
<organism evidence="8 9">
    <name type="scientific">Arcticibacterium luteifluviistationis</name>
    <dbReference type="NCBI Taxonomy" id="1784714"/>
    <lineage>
        <taxon>Bacteria</taxon>
        <taxon>Pseudomonadati</taxon>
        <taxon>Bacteroidota</taxon>
        <taxon>Cytophagia</taxon>
        <taxon>Cytophagales</taxon>
        <taxon>Leadbetterellaceae</taxon>
        <taxon>Arcticibacterium</taxon>
    </lineage>
</organism>
<evidence type="ECO:0000256" key="5">
    <source>
        <dbReference type="ARBA" id="ARBA00023136"/>
    </source>
</evidence>
<keyword evidence="3 6" id="KW-0812">Transmembrane</keyword>
<keyword evidence="4 6" id="KW-1133">Transmembrane helix</keyword>
<dbReference type="KEGG" id="als:DJ013_20455"/>
<dbReference type="AlphaFoldDB" id="A0A2Z4GH64"/>
<dbReference type="OrthoDB" id="9814143at2"/>
<dbReference type="PANTHER" id="PTHR36115">
    <property type="entry name" value="PROLINE-RICH ANTIGEN HOMOLOG-RELATED"/>
    <property type="match status" value="1"/>
</dbReference>
<evidence type="ECO:0000256" key="6">
    <source>
        <dbReference type="SAM" id="Phobius"/>
    </source>
</evidence>
<proteinExistence type="predicted"/>
<evidence type="ECO:0000313" key="9">
    <source>
        <dbReference type="Proteomes" id="UP000249873"/>
    </source>
</evidence>
<evidence type="ECO:0000256" key="4">
    <source>
        <dbReference type="ARBA" id="ARBA00022989"/>
    </source>
</evidence>
<dbReference type="Pfam" id="PF06271">
    <property type="entry name" value="RDD"/>
    <property type="match status" value="1"/>
</dbReference>